<comment type="caution">
    <text evidence="1">The sequence shown here is derived from an EMBL/GenBank/DDBJ whole genome shotgun (WGS) entry which is preliminary data.</text>
</comment>
<organism evidence="1 2">
    <name type="scientific">Chionoecetes opilio</name>
    <name type="common">Atlantic snow crab</name>
    <name type="synonym">Cancer opilio</name>
    <dbReference type="NCBI Taxonomy" id="41210"/>
    <lineage>
        <taxon>Eukaryota</taxon>
        <taxon>Metazoa</taxon>
        <taxon>Ecdysozoa</taxon>
        <taxon>Arthropoda</taxon>
        <taxon>Crustacea</taxon>
        <taxon>Multicrustacea</taxon>
        <taxon>Malacostraca</taxon>
        <taxon>Eumalacostraca</taxon>
        <taxon>Eucarida</taxon>
        <taxon>Decapoda</taxon>
        <taxon>Pleocyemata</taxon>
        <taxon>Brachyura</taxon>
        <taxon>Eubrachyura</taxon>
        <taxon>Majoidea</taxon>
        <taxon>Majidae</taxon>
        <taxon>Chionoecetes</taxon>
    </lineage>
</organism>
<accession>A0A8J8WEK6</accession>
<dbReference type="EMBL" id="JACEEZ010025865">
    <property type="protein sequence ID" value="KAG0696635.1"/>
    <property type="molecule type" value="Genomic_DNA"/>
</dbReference>
<evidence type="ECO:0000313" key="2">
    <source>
        <dbReference type="Proteomes" id="UP000770661"/>
    </source>
</evidence>
<name>A0A8J8WEK6_CHIOP</name>
<dbReference type="OrthoDB" id="272810at2759"/>
<reference evidence="1" key="1">
    <citation type="submission" date="2020-07" db="EMBL/GenBank/DDBJ databases">
        <title>The High-quality genome of the commercially important snow crab, Chionoecetes opilio.</title>
        <authorList>
            <person name="Jeong J.-H."/>
            <person name="Ryu S."/>
        </authorList>
    </citation>
    <scope>NUCLEOTIDE SEQUENCE</scope>
    <source>
        <strain evidence="1">MADBK_172401_WGS</strain>
        <tissue evidence="1">Digestive gland</tissue>
    </source>
</reference>
<gene>
    <name evidence="1" type="primary">VPS13D_2</name>
    <name evidence="1" type="ORF">GWK47_026461</name>
</gene>
<dbReference type="Proteomes" id="UP000770661">
    <property type="component" value="Unassembled WGS sequence"/>
</dbReference>
<protein>
    <submittedName>
        <fullName evidence="1">Vacuolar protein sorting-associated protein 13D</fullName>
    </submittedName>
</protein>
<keyword evidence="2" id="KW-1185">Reference proteome</keyword>
<evidence type="ECO:0000313" key="1">
    <source>
        <dbReference type="EMBL" id="KAG0696635.1"/>
    </source>
</evidence>
<sequence>MMDLDSPGQAEIPEREWVTVSAGSTVPFSFEGRGKQRHRDTHELKVHQLLVHVEGWQEVGPVTVDKVGVFFRVAAPDPQLPPTQTNELPNARLIMAVTLDGSARKLVTVRSALQLTNLLHCPIDVRLENSALRFGGED</sequence>
<proteinExistence type="predicted"/>
<dbReference type="AlphaFoldDB" id="A0A8J8WEK6"/>